<dbReference type="Pfam" id="PF00206">
    <property type="entry name" value="Lyase_1"/>
    <property type="match status" value="1"/>
</dbReference>
<evidence type="ECO:0000259" key="2">
    <source>
        <dbReference type="Pfam" id="PF00206"/>
    </source>
</evidence>
<proteinExistence type="predicted"/>
<dbReference type="InterPro" id="IPR051546">
    <property type="entry name" value="Aspartate_Ammonia-Lyase"/>
</dbReference>
<dbReference type="InterPro" id="IPR024083">
    <property type="entry name" value="Fumarase/histidase_N"/>
</dbReference>
<evidence type="ECO:0000256" key="1">
    <source>
        <dbReference type="ARBA" id="ARBA00023239"/>
    </source>
</evidence>
<dbReference type="Proteomes" id="UP000776629">
    <property type="component" value="Unassembled WGS sequence"/>
</dbReference>
<evidence type="ECO:0000313" key="4">
    <source>
        <dbReference type="EMBL" id="MBM6754352.1"/>
    </source>
</evidence>
<dbReference type="InterPro" id="IPR020557">
    <property type="entry name" value="Fumarate_lyase_CS"/>
</dbReference>
<dbReference type="PROSITE" id="PS00163">
    <property type="entry name" value="FUMARATE_LYASES"/>
    <property type="match status" value="1"/>
</dbReference>
<dbReference type="SUPFAM" id="SSF48557">
    <property type="entry name" value="L-aspartase-like"/>
    <property type="match status" value="1"/>
</dbReference>
<comment type="caution">
    <text evidence="4">The sequence shown here is derived from an EMBL/GenBank/DDBJ whole genome shotgun (WGS) entry which is preliminary data.</text>
</comment>
<dbReference type="PANTHER" id="PTHR42696:SF2">
    <property type="entry name" value="ASPARTATE AMMONIA-LYASE"/>
    <property type="match status" value="1"/>
</dbReference>
<gene>
    <name evidence="4" type="ORF">H5993_06230</name>
</gene>
<dbReference type="RefSeq" id="WP_204776668.1">
    <property type="nucleotide sequence ID" value="NZ_JACJJQ010000026.1"/>
</dbReference>
<keyword evidence="1" id="KW-0456">Lyase</keyword>
<dbReference type="EMBL" id="JACJJQ010000026">
    <property type="protein sequence ID" value="MBM6754352.1"/>
    <property type="molecule type" value="Genomic_DNA"/>
</dbReference>
<dbReference type="NCBIfam" id="NF008909">
    <property type="entry name" value="PRK12273.1"/>
    <property type="match status" value="1"/>
</dbReference>
<dbReference type="Gene3D" id="1.20.200.10">
    <property type="entry name" value="Fumarase/aspartase (Central domain)"/>
    <property type="match status" value="1"/>
</dbReference>
<keyword evidence="5" id="KW-1185">Reference proteome</keyword>
<dbReference type="PANTHER" id="PTHR42696">
    <property type="entry name" value="ASPARTATE AMMONIA-LYASE"/>
    <property type="match status" value="1"/>
</dbReference>
<dbReference type="InterPro" id="IPR018951">
    <property type="entry name" value="Fumarase_C_C"/>
</dbReference>
<accession>A0ABS2EPC1</accession>
<name>A0ABS2EPC1_9LACO</name>
<dbReference type="Gene3D" id="1.10.40.30">
    <property type="entry name" value="Fumarase/aspartase (C-terminal domain)"/>
    <property type="match status" value="1"/>
</dbReference>
<evidence type="ECO:0000313" key="5">
    <source>
        <dbReference type="Proteomes" id="UP000776629"/>
    </source>
</evidence>
<organism evidence="4 5">
    <name type="scientific">Limosilactobacillus alvi</name>
    <dbReference type="NCBI Taxonomy" id="990412"/>
    <lineage>
        <taxon>Bacteria</taxon>
        <taxon>Bacillati</taxon>
        <taxon>Bacillota</taxon>
        <taxon>Bacilli</taxon>
        <taxon>Lactobacillales</taxon>
        <taxon>Lactobacillaceae</taxon>
        <taxon>Limosilactobacillus</taxon>
    </lineage>
</organism>
<feature type="domain" description="Fumarate lyase N-terminal" evidence="2">
    <location>
        <begin position="9"/>
        <end position="341"/>
    </location>
</feature>
<dbReference type="Gene3D" id="1.10.275.10">
    <property type="entry name" value="Fumarase/aspartase (N-terminal domain)"/>
    <property type="match status" value="1"/>
</dbReference>
<dbReference type="Pfam" id="PF10415">
    <property type="entry name" value="FumaraseC_C"/>
    <property type="match status" value="1"/>
</dbReference>
<dbReference type="InterPro" id="IPR008948">
    <property type="entry name" value="L-Aspartase-like"/>
</dbReference>
<feature type="domain" description="Fumarase C C-terminal" evidence="3">
    <location>
        <begin position="408"/>
        <end position="455"/>
    </location>
</feature>
<evidence type="ECO:0000259" key="3">
    <source>
        <dbReference type="Pfam" id="PF10415"/>
    </source>
</evidence>
<protein>
    <submittedName>
        <fullName evidence="4">Aspartate ammonia-lyase</fullName>
    </submittedName>
</protein>
<dbReference type="InterPro" id="IPR022761">
    <property type="entry name" value="Fumarate_lyase_N"/>
</dbReference>
<dbReference type="InterPro" id="IPR000362">
    <property type="entry name" value="Fumarate_lyase_fam"/>
</dbReference>
<dbReference type="PRINTS" id="PR00149">
    <property type="entry name" value="FUMRATELYASE"/>
</dbReference>
<sequence>MRTEHDSLGSLSVPRNAYYGIHTVRARDNFSGTSYLNDHELIKNYLKVKLACVRANQQAGNWKNKHIPAAISQACQDLLTNFDKYVDEFALPAIQGGAGTSTNMNVNEVIANHAVEILGGKKGDYQLVNPNDDVNKSQSTNDTYPTAGHLTLIQLTGALLQTLEEVIATIERLAFQNSETLKMGRTQLEDAIPTTFGRSFGAYASLLARDLKRLKVSRSELLTIPLGGTAIGTSLTATHDYLTFVIGELRKITLLPVQRCEDLVDGVQNTDEYVHLSNTYKSLAVDLSKICNDLRLLGSGPQDGLGELNLPQRQAGSSIMPGKVNPVIPEFVTQISYQVIGHDTTITMASEAGQLELNAFEPVMFFDLFDDARLLNSALRTLNDHCLKGITVNKKRCRQMVETSAEAATALSPLLGYETVSQLIKEALREQRPIRELVGNRLSGSQLDKALSPKAFFVK</sequence>
<reference evidence="4 5" key="1">
    <citation type="journal article" date="2021" name="Sci. Rep.">
        <title>The distribution of antibiotic resistance genes in chicken gut microbiota commensals.</title>
        <authorList>
            <person name="Juricova H."/>
            <person name="Matiasovicova J."/>
            <person name="Kubasova T."/>
            <person name="Cejkova D."/>
            <person name="Rychlik I."/>
        </authorList>
    </citation>
    <scope>NUCLEOTIDE SEQUENCE [LARGE SCALE GENOMIC DNA]</scope>
    <source>
        <strain evidence="4 5">An810</strain>
    </source>
</reference>